<name>A0A5B7F3U6_PORTR</name>
<reference evidence="1 2" key="1">
    <citation type="submission" date="2019-05" db="EMBL/GenBank/DDBJ databases">
        <title>Another draft genome of Portunus trituberculatus and its Hox gene families provides insights of decapod evolution.</title>
        <authorList>
            <person name="Jeong J.-H."/>
            <person name="Song I."/>
            <person name="Kim S."/>
            <person name="Choi T."/>
            <person name="Kim D."/>
            <person name="Ryu S."/>
            <person name="Kim W."/>
        </authorList>
    </citation>
    <scope>NUCLEOTIDE SEQUENCE [LARGE SCALE GENOMIC DNA]</scope>
    <source>
        <tissue evidence="1">Muscle</tissue>
    </source>
</reference>
<proteinExistence type="predicted"/>
<dbReference type="EMBL" id="VSRR010004621">
    <property type="protein sequence ID" value="MPC40227.1"/>
    <property type="molecule type" value="Genomic_DNA"/>
</dbReference>
<dbReference type="AlphaFoldDB" id="A0A5B7F3U6"/>
<protein>
    <submittedName>
        <fullName evidence="1">Uncharacterized protein</fullName>
    </submittedName>
</protein>
<accession>A0A5B7F3U6</accession>
<sequence length="69" mass="7728">MPAPTTPYLPPHCPYLSPYIHTFSIIARIRLMLRSSTLHLSGRTQPMPKPLLPVCPLSVFFHSPVMSDA</sequence>
<keyword evidence="2" id="KW-1185">Reference proteome</keyword>
<comment type="caution">
    <text evidence="1">The sequence shown here is derived from an EMBL/GenBank/DDBJ whole genome shotgun (WGS) entry which is preliminary data.</text>
</comment>
<gene>
    <name evidence="1" type="ORF">E2C01_033783</name>
</gene>
<organism evidence="1 2">
    <name type="scientific">Portunus trituberculatus</name>
    <name type="common">Swimming crab</name>
    <name type="synonym">Neptunus trituberculatus</name>
    <dbReference type="NCBI Taxonomy" id="210409"/>
    <lineage>
        <taxon>Eukaryota</taxon>
        <taxon>Metazoa</taxon>
        <taxon>Ecdysozoa</taxon>
        <taxon>Arthropoda</taxon>
        <taxon>Crustacea</taxon>
        <taxon>Multicrustacea</taxon>
        <taxon>Malacostraca</taxon>
        <taxon>Eumalacostraca</taxon>
        <taxon>Eucarida</taxon>
        <taxon>Decapoda</taxon>
        <taxon>Pleocyemata</taxon>
        <taxon>Brachyura</taxon>
        <taxon>Eubrachyura</taxon>
        <taxon>Portunoidea</taxon>
        <taxon>Portunidae</taxon>
        <taxon>Portuninae</taxon>
        <taxon>Portunus</taxon>
    </lineage>
</organism>
<evidence type="ECO:0000313" key="2">
    <source>
        <dbReference type="Proteomes" id="UP000324222"/>
    </source>
</evidence>
<dbReference type="Proteomes" id="UP000324222">
    <property type="component" value="Unassembled WGS sequence"/>
</dbReference>
<evidence type="ECO:0000313" key="1">
    <source>
        <dbReference type="EMBL" id="MPC40227.1"/>
    </source>
</evidence>